<evidence type="ECO:0000256" key="1">
    <source>
        <dbReference type="ARBA" id="ARBA00022723"/>
    </source>
</evidence>
<dbReference type="AlphaFoldDB" id="A0A7J6VHC9"/>
<dbReference type="OrthoDB" id="1931668at2759"/>
<dbReference type="Proteomes" id="UP000554482">
    <property type="component" value="Unassembled WGS sequence"/>
</dbReference>
<accession>A0A7J6VHC9</accession>
<keyword evidence="2 4" id="KW-0863">Zinc-finger</keyword>
<dbReference type="PROSITE" id="PS50966">
    <property type="entry name" value="ZF_SWIM"/>
    <property type="match status" value="1"/>
</dbReference>
<evidence type="ECO:0000256" key="4">
    <source>
        <dbReference type="PROSITE-ProRule" id="PRU00325"/>
    </source>
</evidence>
<protein>
    <submittedName>
        <fullName evidence="6">Zinc finger protein</fullName>
    </submittedName>
</protein>
<dbReference type="SMART" id="SM00575">
    <property type="entry name" value="ZnF_PMZ"/>
    <property type="match status" value="1"/>
</dbReference>
<dbReference type="InterPro" id="IPR007527">
    <property type="entry name" value="Znf_SWIM"/>
</dbReference>
<keyword evidence="7" id="KW-1185">Reference proteome</keyword>
<gene>
    <name evidence="6" type="ORF">FRX31_026788</name>
</gene>
<dbReference type="InterPro" id="IPR006564">
    <property type="entry name" value="Znf_PMZ"/>
</dbReference>
<evidence type="ECO:0000256" key="2">
    <source>
        <dbReference type="ARBA" id="ARBA00022771"/>
    </source>
</evidence>
<dbReference type="EMBL" id="JABWDY010033173">
    <property type="protein sequence ID" value="KAF5183625.1"/>
    <property type="molecule type" value="Genomic_DNA"/>
</dbReference>
<organism evidence="6 7">
    <name type="scientific">Thalictrum thalictroides</name>
    <name type="common">Rue-anemone</name>
    <name type="synonym">Anemone thalictroides</name>
    <dbReference type="NCBI Taxonomy" id="46969"/>
    <lineage>
        <taxon>Eukaryota</taxon>
        <taxon>Viridiplantae</taxon>
        <taxon>Streptophyta</taxon>
        <taxon>Embryophyta</taxon>
        <taxon>Tracheophyta</taxon>
        <taxon>Spermatophyta</taxon>
        <taxon>Magnoliopsida</taxon>
        <taxon>Ranunculales</taxon>
        <taxon>Ranunculaceae</taxon>
        <taxon>Thalictroideae</taxon>
        <taxon>Thalictrum</taxon>
    </lineage>
</organism>
<comment type="caution">
    <text evidence="6">The sequence shown here is derived from an EMBL/GenBank/DDBJ whole genome shotgun (WGS) entry which is preliminary data.</text>
</comment>
<dbReference type="Pfam" id="PF04434">
    <property type="entry name" value="SWIM"/>
    <property type="match status" value="1"/>
</dbReference>
<name>A0A7J6VHC9_THATH</name>
<proteinExistence type="predicted"/>
<evidence type="ECO:0000256" key="3">
    <source>
        <dbReference type="ARBA" id="ARBA00022833"/>
    </source>
</evidence>
<sequence>MRVARSNEFLFEVDDDGKHCRVCLQTSKCSCNEWKIANFPCPHVVAAILSNDYPIYLYIDSSWSINQFQQQYSYAIQPIPNEDLPQFIDEENDLEPPEASVAPGRPRVNRVPSIGERTTRLILCNNCNTLGHHNRRTCPHPSN</sequence>
<reference evidence="6 7" key="1">
    <citation type="submission" date="2020-06" db="EMBL/GenBank/DDBJ databases">
        <title>Transcriptomic and genomic resources for Thalictrum thalictroides and T. hernandezii: Facilitating candidate gene discovery in an emerging model plant lineage.</title>
        <authorList>
            <person name="Arias T."/>
            <person name="Riano-Pachon D.M."/>
            <person name="Di Stilio V.S."/>
        </authorList>
    </citation>
    <scope>NUCLEOTIDE SEQUENCE [LARGE SCALE GENOMIC DNA]</scope>
    <source>
        <strain evidence="7">cv. WT478/WT964</strain>
        <tissue evidence="6">Leaves</tissue>
    </source>
</reference>
<evidence type="ECO:0000313" key="6">
    <source>
        <dbReference type="EMBL" id="KAF5183625.1"/>
    </source>
</evidence>
<dbReference type="GO" id="GO:0008270">
    <property type="term" value="F:zinc ion binding"/>
    <property type="evidence" value="ECO:0007669"/>
    <property type="project" value="UniProtKB-KW"/>
</dbReference>
<evidence type="ECO:0000259" key="5">
    <source>
        <dbReference type="PROSITE" id="PS50966"/>
    </source>
</evidence>
<keyword evidence="3" id="KW-0862">Zinc</keyword>
<evidence type="ECO:0000313" key="7">
    <source>
        <dbReference type="Proteomes" id="UP000554482"/>
    </source>
</evidence>
<keyword evidence="1" id="KW-0479">Metal-binding</keyword>
<feature type="domain" description="SWIM-type" evidence="5">
    <location>
        <begin position="11"/>
        <end position="52"/>
    </location>
</feature>